<organism evidence="1 2">
    <name type="scientific">Polaribacter pectinis</name>
    <dbReference type="NCBI Taxonomy" id="2738844"/>
    <lineage>
        <taxon>Bacteria</taxon>
        <taxon>Pseudomonadati</taxon>
        <taxon>Bacteroidota</taxon>
        <taxon>Flavobacteriia</taxon>
        <taxon>Flavobacteriales</taxon>
        <taxon>Flavobacteriaceae</taxon>
    </lineage>
</organism>
<protein>
    <submittedName>
        <fullName evidence="1">Uncharacterized protein</fullName>
    </submittedName>
</protein>
<proteinExistence type="predicted"/>
<sequence>MTDEEIAELMKYSSPNELYIVNGNGKLECLKCPFRVKLKYNIGELYKDDVVLVNKVKITKDLQSVYVIRNKAYYSQHFIII</sequence>
<dbReference type="KEGG" id="ppec:H9W90_02400"/>
<name>A0A7G9LBI5_9FLAO</name>
<evidence type="ECO:0000313" key="1">
    <source>
        <dbReference type="EMBL" id="QNM85984.1"/>
    </source>
</evidence>
<keyword evidence="2" id="KW-1185">Reference proteome</keyword>
<evidence type="ECO:0000313" key="2">
    <source>
        <dbReference type="Proteomes" id="UP000515808"/>
    </source>
</evidence>
<accession>A0A7G9LBI5</accession>
<gene>
    <name evidence="1" type="ORF">H9W90_02400</name>
</gene>
<dbReference type="AlphaFoldDB" id="A0A7G9LBI5"/>
<reference evidence="1 2" key="1">
    <citation type="submission" date="2020-08" db="EMBL/GenBank/DDBJ databases">
        <title>Polaribacter sp. L12M9 isolated from gut of the Korean scallop.</title>
        <authorList>
            <person name="Jeong Y.S."/>
        </authorList>
    </citation>
    <scope>NUCLEOTIDE SEQUENCE [LARGE SCALE GENOMIC DNA]</scope>
    <source>
        <strain evidence="1 2">L12M9</strain>
    </source>
</reference>
<dbReference type="Proteomes" id="UP000515808">
    <property type="component" value="Chromosome"/>
</dbReference>
<dbReference type="RefSeq" id="WP_187482876.1">
    <property type="nucleotide sequence ID" value="NZ_CP060695.1"/>
</dbReference>
<dbReference type="EMBL" id="CP060695">
    <property type="protein sequence ID" value="QNM85984.1"/>
    <property type="molecule type" value="Genomic_DNA"/>
</dbReference>